<dbReference type="EMBL" id="JAGSOH010000191">
    <property type="protein sequence ID" value="MBR7831161.1"/>
    <property type="molecule type" value="Genomic_DNA"/>
</dbReference>
<evidence type="ECO:0000313" key="5">
    <source>
        <dbReference type="Proteomes" id="UP000676325"/>
    </source>
</evidence>
<protein>
    <submittedName>
        <fullName evidence="4">Polysaccharide deacetylase family protein</fullName>
    </submittedName>
</protein>
<evidence type="ECO:0000256" key="1">
    <source>
        <dbReference type="ARBA" id="ARBA00022723"/>
    </source>
</evidence>
<feature type="domain" description="NodB homology" evidence="3">
    <location>
        <begin position="1"/>
        <end position="182"/>
    </location>
</feature>
<dbReference type="PROSITE" id="PS51677">
    <property type="entry name" value="NODB"/>
    <property type="match status" value="1"/>
</dbReference>
<reference evidence="4" key="1">
    <citation type="submission" date="2021-04" db="EMBL/GenBank/DDBJ databases">
        <title>Genome based classification of Actinospica acidithermotolerans sp. nov., an actinobacterium isolated from an Indonesian hot spring.</title>
        <authorList>
            <person name="Kusuma A.B."/>
            <person name="Putra K.E."/>
            <person name="Nafisah S."/>
            <person name="Loh J."/>
            <person name="Nouioui I."/>
            <person name="Goodfellow M."/>
        </authorList>
    </citation>
    <scope>NUCLEOTIDE SEQUENCE</scope>
    <source>
        <strain evidence="4">MGRD01-02</strain>
    </source>
</reference>
<name>A0A941IQ84_9ACTN</name>
<dbReference type="Gene3D" id="3.20.20.370">
    <property type="entry name" value="Glycoside hydrolase/deacetylase"/>
    <property type="match status" value="1"/>
</dbReference>
<keyword evidence="1" id="KW-0479">Metal-binding</keyword>
<dbReference type="Proteomes" id="UP000676325">
    <property type="component" value="Unassembled WGS sequence"/>
</dbReference>
<dbReference type="GO" id="GO:0016020">
    <property type="term" value="C:membrane"/>
    <property type="evidence" value="ECO:0007669"/>
    <property type="project" value="TreeGrafter"/>
</dbReference>
<dbReference type="SUPFAM" id="SSF88713">
    <property type="entry name" value="Glycoside hydrolase/deacetylase"/>
    <property type="match status" value="1"/>
</dbReference>
<dbReference type="InterPro" id="IPR002509">
    <property type="entry name" value="NODB_dom"/>
</dbReference>
<gene>
    <name evidence="4" type="ORF">KDK95_32950</name>
</gene>
<sequence length="184" mass="20761">MAIALTMDDGPHPAYTPQVLEILRRYDIKATFNMIGAQVGPNLSLVREVSSEGHTITNHTWDHADLSHLTYHQVIDEIDRCNEALANANQHPTIFRAPFGNWSKAVYQACADRQLKPVAWSVDPRDWDTAHVDTQMIVHNVLAHTHPHSIILEHDGGGDRRNTVQALKTFIPVLLDRGYRFVAM</sequence>
<proteinExistence type="predicted"/>
<dbReference type="Pfam" id="PF01522">
    <property type="entry name" value="Polysacc_deac_1"/>
    <property type="match status" value="1"/>
</dbReference>
<dbReference type="InterPro" id="IPR050248">
    <property type="entry name" value="Polysacc_deacetylase_ArnD"/>
</dbReference>
<dbReference type="GO" id="GO:0016810">
    <property type="term" value="F:hydrolase activity, acting on carbon-nitrogen (but not peptide) bonds"/>
    <property type="evidence" value="ECO:0007669"/>
    <property type="project" value="InterPro"/>
</dbReference>
<accession>A0A941IQ84</accession>
<dbReference type="CDD" id="cd10917">
    <property type="entry name" value="CE4_NodB_like_6s_7s"/>
    <property type="match status" value="1"/>
</dbReference>
<dbReference type="InterPro" id="IPR011330">
    <property type="entry name" value="Glyco_hydro/deAcase_b/a-brl"/>
</dbReference>
<comment type="caution">
    <text evidence="4">The sequence shown here is derived from an EMBL/GenBank/DDBJ whole genome shotgun (WGS) entry which is preliminary data.</text>
</comment>
<dbReference type="AlphaFoldDB" id="A0A941IQ84"/>
<evidence type="ECO:0000259" key="3">
    <source>
        <dbReference type="PROSITE" id="PS51677"/>
    </source>
</evidence>
<dbReference type="GO" id="GO:0005975">
    <property type="term" value="P:carbohydrate metabolic process"/>
    <property type="evidence" value="ECO:0007669"/>
    <property type="project" value="InterPro"/>
</dbReference>
<evidence type="ECO:0000313" key="4">
    <source>
        <dbReference type="EMBL" id="MBR7831161.1"/>
    </source>
</evidence>
<keyword evidence="5" id="KW-1185">Reference proteome</keyword>
<dbReference type="PANTHER" id="PTHR10587:SF133">
    <property type="entry name" value="CHITIN DEACETYLASE 1-RELATED"/>
    <property type="match status" value="1"/>
</dbReference>
<keyword evidence="2" id="KW-0378">Hydrolase</keyword>
<dbReference type="GO" id="GO:0046872">
    <property type="term" value="F:metal ion binding"/>
    <property type="evidence" value="ECO:0007669"/>
    <property type="project" value="UniProtKB-KW"/>
</dbReference>
<dbReference type="PANTHER" id="PTHR10587">
    <property type="entry name" value="GLYCOSYL TRANSFERASE-RELATED"/>
    <property type="match status" value="1"/>
</dbReference>
<evidence type="ECO:0000256" key="2">
    <source>
        <dbReference type="ARBA" id="ARBA00022801"/>
    </source>
</evidence>
<organism evidence="4 5">
    <name type="scientific">Actinospica acidithermotolerans</name>
    <dbReference type="NCBI Taxonomy" id="2828514"/>
    <lineage>
        <taxon>Bacteria</taxon>
        <taxon>Bacillati</taxon>
        <taxon>Actinomycetota</taxon>
        <taxon>Actinomycetes</taxon>
        <taxon>Catenulisporales</taxon>
        <taxon>Actinospicaceae</taxon>
        <taxon>Actinospica</taxon>
    </lineage>
</organism>